<dbReference type="InterPro" id="IPR015402">
    <property type="entry name" value="DUF1980"/>
</dbReference>
<evidence type="ECO:0000256" key="1">
    <source>
        <dbReference type="SAM" id="Phobius"/>
    </source>
</evidence>
<proteinExistence type="predicted"/>
<dbReference type="InterPro" id="IPR052955">
    <property type="entry name" value="UPF0703_membrane_permease"/>
</dbReference>
<dbReference type="RefSeq" id="WP_138079648.1">
    <property type="nucleotide sequence ID" value="NZ_CP040004.1"/>
</dbReference>
<feature type="domain" description="DUF1980" evidence="3">
    <location>
        <begin position="150"/>
        <end position="249"/>
    </location>
</feature>
<gene>
    <name evidence="4" type="ORF">FBF37_03855</name>
</gene>
<reference evidence="4 5" key="1">
    <citation type="submission" date="2019-04" db="EMBL/GenBank/DDBJ databases">
        <title>Saccharibacteria TM7 genomes.</title>
        <authorList>
            <person name="Bor B."/>
            <person name="He X."/>
            <person name="Chen T."/>
            <person name="Dewhirst F.E."/>
        </authorList>
    </citation>
    <scope>NUCLEOTIDE SEQUENCE [LARGE SCALE GENOMIC DNA]</scope>
    <source>
        <strain evidence="4 5">BB001</strain>
    </source>
</reference>
<dbReference type="Pfam" id="PF09323">
    <property type="entry name" value="DUF1980"/>
    <property type="match status" value="1"/>
</dbReference>
<dbReference type="NCBIfam" id="TIGR03943">
    <property type="entry name" value="TIGR03943 family putative permease subunit"/>
    <property type="match status" value="1"/>
</dbReference>
<evidence type="ECO:0000259" key="2">
    <source>
        <dbReference type="Pfam" id="PF09323"/>
    </source>
</evidence>
<sequence>MYSKVSRWINKVDEWSGIVLILTASIATIWLSFEENLKWYIHPRYELFSLALATTGVLLALATLITLPKHNHKTSHKRYRPYGTMVIIIISIVMLLVIQPAALTSLTVSQRVMNSGANATSDARESAILKERGSYTNFTIKDWSLLLSQSSDPKQYQNKPAKVSGFITASKDENVFFVSRFVVTCCALDARPIGVPVYSPGWRKTFAPDQWVETSGVFIANPNTNTTERTVLSPDYVRPIDKEKNQYVY</sequence>
<feature type="domain" description="DUF1980" evidence="2">
    <location>
        <begin position="25"/>
        <end position="113"/>
    </location>
</feature>
<dbReference type="EMBL" id="CP040004">
    <property type="protein sequence ID" value="QCT42563.1"/>
    <property type="molecule type" value="Genomic_DNA"/>
</dbReference>
<keyword evidence="1" id="KW-0812">Transmembrane</keyword>
<dbReference type="Pfam" id="PF21537">
    <property type="entry name" value="DUF1980_C"/>
    <property type="match status" value="1"/>
</dbReference>
<feature type="transmembrane region" description="Helical" evidence="1">
    <location>
        <begin position="79"/>
        <end position="98"/>
    </location>
</feature>
<dbReference type="Proteomes" id="UP000310639">
    <property type="component" value="Chromosome"/>
</dbReference>
<dbReference type="KEGG" id="nft:FBF37_03855"/>
<protein>
    <submittedName>
        <fullName evidence="4">TIGR03943 family protein</fullName>
    </submittedName>
</protein>
<evidence type="ECO:0000259" key="3">
    <source>
        <dbReference type="Pfam" id="PF21537"/>
    </source>
</evidence>
<dbReference type="OrthoDB" id="359029at2"/>
<evidence type="ECO:0000313" key="4">
    <source>
        <dbReference type="EMBL" id="QCT42563.1"/>
    </source>
</evidence>
<organism evidence="4 5">
    <name type="scientific">Candidatus Nanosynbacter featherlites</name>
    <dbReference type="NCBI Taxonomy" id="2572088"/>
    <lineage>
        <taxon>Bacteria</taxon>
        <taxon>Candidatus Saccharimonadota</taxon>
        <taxon>Candidatus Saccharimonadia</taxon>
        <taxon>Candidatus Nanosynbacterales</taxon>
        <taxon>Candidatus Nanosynbacteraceae</taxon>
        <taxon>Candidatus Nanosynbacter</taxon>
    </lineage>
</organism>
<keyword evidence="5" id="KW-1185">Reference proteome</keyword>
<dbReference type="InterPro" id="IPR048493">
    <property type="entry name" value="DUF1980_N"/>
</dbReference>
<evidence type="ECO:0000313" key="5">
    <source>
        <dbReference type="Proteomes" id="UP000310639"/>
    </source>
</evidence>
<name>A0A4P9A3Z8_9BACT</name>
<feature type="transmembrane region" description="Helical" evidence="1">
    <location>
        <begin position="45"/>
        <end position="67"/>
    </location>
</feature>
<dbReference type="AlphaFoldDB" id="A0A4P9A3Z8"/>
<accession>A0A4P9A3Z8</accession>
<dbReference type="PANTHER" id="PTHR40047:SF1">
    <property type="entry name" value="UPF0703 PROTEIN YCGQ"/>
    <property type="match status" value="1"/>
</dbReference>
<dbReference type="InterPro" id="IPR048447">
    <property type="entry name" value="DUF1980_C"/>
</dbReference>
<keyword evidence="1" id="KW-0472">Membrane</keyword>
<feature type="transmembrane region" description="Helical" evidence="1">
    <location>
        <begin position="12"/>
        <end position="33"/>
    </location>
</feature>
<dbReference type="PANTHER" id="PTHR40047">
    <property type="entry name" value="UPF0703 PROTEIN YCGQ"/>
    <property type="match status" value="1"/>
</dbReference>
<keyword evidence="1" id="KW-1133">Transmembrane helix</keyword>